<dbReference type="AlphaFoldDB" id="A0A6A6AZI1"/>
<feature type="binding site" evidence="6">
    <location>
        <position position="160"/>
    </location>
    <ligand>
        <name>FAD</name>
        <dbReference type="ChEBI" id="CHEBI:57692"/>
    </ligand>
</feature>
<keyword evidence="4 6" id="KW-0274">FAD</keyword>
<keyword evidence="3 6" id="KW-0285">Flavoprotein</keyword>
<evidence type="ECO:0000256" key="6">
    <source>
        <dbReference type="PIRSR" id="PIRSR601834-1"/>
    </source>
</evidence>
<evidence type="ECO:0000259" key="9">
    <source>
        <dbReference type="PROSITE" id="PS51384"/>
    </source>
</evidence>
<dbReference type="InterPro" id="IPR017938">
    <property type="entry name" value="Riboflavin_synthase-like_b-brl"/>
</dbReference>
<reference evidence="10" key="1">
    <citation type="journal article" date="2020" name="Stud. Mycol.">
        <title>101 Dothideomycetes genomes: a test case for predicting lifestyles and emergence of pathogens.</title>
        <authorList>
            <person name="Haridas S."/>
            <person name="Albert R."/>
            <person name="Binder M."/>
            <person name="Bloem J."/>
            <person name="Labutti K."/>
            <person name="Salamov A."/>
            <person name="Andreopoulos B."/>
            <person name="Baker S."/>
            <person name="Barry K."/>
            <person name="Bills G."/>
            <person name="Bluhm B."/>
            <person name="Cannon C."/>
            <person name="Castanera R."/>
            <person name="Culley D."/>
            <person name="Daum C."/>
            <person name="Ezra D."/>
            <person name="Gonzalez J."/>
            <person name="Henrissat B."/>
            <person name="Kuo A."/>
            <person name="Liang C."/>
            <person name="Lipzen A."/>
            <person name="Lutzoni F."/>
            <person name="Magnuson J."/>
            <person name="Mondo S."/>
            <person name="Nolan M."/>
            <person name="Ohm R."/>
            <person name="Pangilinan J."/>
            <person name="Park H.-J."/>
            <person name="Ramirez L."/>
            <person name="Alfaro M."/>
            <person name="Sun H."/>
            <person name="Tritt A."/>
            <person name="Yoshinaga Y."/>
            <person name="Zwiers L.-H."/>
            <person name="Turgeon B."/>
            <person name="Goodwin S."/>
            <person name="Spatafora J."/>
            <person name="Crous P."/>
            <person name="Grigoriev I."/>
        </authorList>
    </citation>
    <scope>NUCLEOTIDE SEQUENCE</scope>
    <source>
        <strain evidence="10">CBS 121167</strain>
    </source>
</reference>
<dbReference type="InterPro" id="IPR039261">
    <property type="entry name" value="FNR_nucleotide-bd"/>
</dbReference>
<evidence type="ECO:0000256" key="1">
    <source>
        <dbReference type="ARBA" id="ARBA00001974"/>
    </source>
</evidence>
<dbReference type="GeneID" id="54296879"/>
<proteinExistence type="inferred from homology"/>
<dbReference type="PANTHER" id="PTHR19370">
    <property type="entry name" value="NADH-CYTOCHROME B5 REDUCTASE"/>
    <property type="match status" value="1"/>
</dbReference>
<gene>
    <name evidence="10" type="ORF">K452DRAFT_278761</name>
</gene>
<keyword evidence="5" id="KW-0560">Oxidoreductase</keyword>
<dbReference type="Proteomes" id="UP000799438">
    <property type="component" value="Unassembled WGS sequence"/>
</dbReference>
<dbReference type="PRINTS" id="PR00406">
    <property type="entry name" value="CYTB5RDTASE"/>
</dbReference>
<accession>A0A6A6AZI1</accession>
<evidence type="ECO:0000256" key="4">
    <source>
        <dbReference type="ARBA" id="ARBA00022827"/>
    </source>
</evidence>
<name>A0A6A6AZI1_9PEZI</name>
<dbReference type="Gene3D" id="3.40.50.80">
    <property type="entry name" value="Nucleotide-binding domain of ferredoxin-NADP reductase (FNR) module"/>
    <property type="match status" value="1"/>
</dbReference>
<keyword evidence="8" id="KW-0732">Signal</keyword>
<dbReference type="InterPro" id="IPR001834">
    <property type="entry name" value="CBR-like"/>
</dbReference>
<protein>
    <recommendedName>
        <fullName evidence="9">FAD-binding FR-type domain-containing protein</fullName>
    </recommendedName>
</protein>
<dbReference type="SUPFAM" id="SSF52343">
    <property type="entry name" value="Ferredoxin reductase-like, C-terminal NADP-linked domain"/>
    <property type="match status" value="1"/>
</dbReference>
<dbReference type="GO" id="GO:0005739">
    <property type="term" value="C:mitochondrion"/>
    <property type="evidence" value="ECO:0007669"/>
    <property type="project" value="TreeGrafter"/>
</dbReference>
<feature type="compositionally biased region" description="Polar residues" evidence="7">
    <location>
        <begin position="320"/>
        <end position="329"/>
    </location>
</feature>
<dbReference type="PROSITE" id="PS51384">
    <property type="entry name" value="FAD_FR"/>
    <property type="match status" value="1"/>
</dbReference>
<dbReference type="SUPFAM" id="SSF63380">
    <property type="entry name" value="Riboflavin synthase domain-like"/>
    <property type="match status" value="1"/>
</dbReference>
<evidence type="ECO:0000256" key="3">
    <source>
        <dbReference type="ARBA" id="ARBA00022630"/>
    </source>
</evidence>
<feature type="chain" id="PRO_5025381188" description="FAD-binding FR-type domain-containing protein" evidence="8">
    <location>
        <begin position="27"/>
        <end position="380"/>
    </location>
</feature>
<evidence type="ECO:0000256" key="7">
    <source>
        <dbReference type="SAM" id="MobiDB-lite"/>
    </source>
</evidence>
<keyword evidence="11" id="KW-1185">Reference proteome</keyword>
<evidence type="ECO:0000256" key="5">
    <source>
        <dbReference type="ARBA" id="ARBA00023002"/>
    </source>
</evidence>
<organism evidence="10 11">
    <name type="scientific">Aplosporella prunicola CBS 121167</name>
    <dbReference type="NCBI Taxonomy" id="1176127"/>
    <lineage>
        <taxon>Eukaryota</taxon>
        <taxon>Fungi</taxon>
        <taxon>Dikarya</taxon>
        <taxon>Ascomycota</taxon>
        <taxon>Pezizomycotina</taxon>
        <taxon>Dothideomycetes</taxon>
        <taxon>Dothideomycetes incertae sedis</taxon>
        <taxon>Botryosphaeriales</taxon>
        <taxon>Aplosporellaceae</taxon>
        <taxon>Aplosporella</taxon>
    </lineage>
</organism>
<feature type="region of interest" description="Disordered" evidence="7">
    <location>
        <begin position="308"/>
        <end position="329"/>
    </location>
</feature>
<feature type="signal peptide" evidence="8">
    <location>
        <begin position="1"/>
        <end position="26"/>
    </location>
</feature>
<comment type="cofactor">
    <cofactor evidence="1 6">
        <name>FAD</name>
        <dbReference type="ChEBI" id="CHEBI:57692"/>
    </cofactor>
</comment>
<evidence type="ECO:0000256" key="2">
    <source>
        <dbReference type="ARBA" id="ARBA00006105"/>
    </source>
</evidence>
<evidence type="ECO:0000313" key="10">
    <source>
        <dbReference type="EMBL" id="KAF2137329.1"/>
    </source>
</evidence>
<feature type="domain" description="FAD-binding FR-type" evidence="9">
    <location>
        <begin position="55"/>
        <end position="186"/>
    </location>
</feature>
<dbReference type="OrthoDB" id="432685at2759"/>
<dbReference type="GO" id="GO:0016491">
    <property type="term" value="F:oxidoreductase activity"/>
    <property type="evidence" value="ECO:0007669"/>
    <property type="project" value="UniProtKB-KW"/>
</dbReference>
<dbReference type="EMBL" id="ML995504">
    <property type="protein sequence ID" value="KAF2137329.1"/>
    <property type="molecule type" value="Genomic_DNA"/>
</dbReference>
<sequence length="380" mass="40901">MRHPRPRLRALLPRPALALLASSAFAGFSYRHLSTTSNTTNDAGADEESPVLHPRLFTGYRLAERRSVGSGDGRGGIFVLRKDGGEGPSLEDWWTNKVWSVEVKQPQLQIARAYTPLPPIPYDTTTTITTTSADATPASTATAASATSPLRFWIRHAGEVSAYLHRLAPGTSNVSLRGPHAEFSLPPNTSDVLFLAGGTGIAPALQVAHALLVKRGEGGAERVRIMWAVRRREECAGGVGDVGGEEEGRWWGWLKGGRGWGGGGGGGGTVGEGEELGEIVREIEALKRAVRPGRKFEVQYFVDEEGSFIQPGRPEAQPEAQKQSGAQTPHPTKLILLAGPDGFLDAWAGRKLWAEKGEVQGPLRGALSRMDLGGWRVWKL</sequence>
<dbReference type="InterPro" id="IPR017927">
    <property type="entry name" value="FAD-bd_FR_type"/>
</dbReference>
<evidence type="ECO:0000256" key="8">
    <source>
        <dbReference type="SAM" id="SignalP"/>
    </source>
</evidence>
<evidence type="ECO:0000313" key="11">
    <source>
        <dbReference type="Proteomes" id="UP000799438"/>
    </source>
</evidence>
<dbReference type="PANTHER" id="PTHR19370:SF189">
    <property type="entry name" value="CYTOCHROME C MITOCHONDRIAL IMPORT FACTOR CYC2"/>
    <property type="match status" value="1"/>
</dbReference>
<dbReference type="Gene3D" id="2.40.30.10">
    <property type="entry name" value="Translation factors"/>
    <property type="match status" value="1"/>
</dbReference>
<comment type="similarity">
    <text evidence="2">Belongs to the flavoprotein pyridine nucleotide cytochrome reductase family.</text>
</comment>
<dbReference type="RefSeq" id="XP_033393047.1">
    <property type="nucleotide sequence ID" value="XM_033539383.1"/>
</dbReference>
<feature type="binding site" evidence="6">
    <location>
        <position position="161"/>
    </location>
    <ligand>
        <name>FAD</name>
        <dbReference type="ChEBI" id="CHEBI:57692"/>
    </ligand>
</feature>